<keyword evidence="3" id="KW-0408">Iron</keyword>
<dbReference type="EMBL" id="CAJNOQ010041304">
    <property type="protein sequence ID" value="CAF1623288.1"/>
    <property type="molecule type" value="Genomic_DNA"/>
</dbReference>
<dbReference type="AlphaFoldDB" id="A0A816CGZ2"/>
<dbReference type="Gene3D" id="3.60.130.10">
    <property type="entry name" value="Clavaminate synthase-like"/>
    <property type="match status" value="1"/>
</dbReference>
<comment type="caution">
    <text evidence="6">The sequence shown here is derived from an EMBL/GenBank/DDBJ whole genome shotgun (WGS) entry which is preliminary data.</text>
</comment>
<evidence type="ECO:0000256" key="2">
    <source>
        <dbReference type="ARBA" id="ARBA00023002"/>
    </source>
</evidence>
<dbReference type="InterPro" id="IPR003819">
    <property type="entry name" value="TauD/TfdA-like"/>
</dbReference>
<proteinExistence type="predicted"/>
<feature type="domain" description="TauD/TfdA-like" evidence="4">
    <location>
        <begin position="84"/>
        <end position="308"/>
    </location>
</feature>
<gene>
    <name evidence="6" type="ORF">GPM918_LOCUS43868</name>
    <name evidence="5" type="ORF">OVA965_LOCUS37364</name>
    <name evidence="8" type="ORF">SRO942_LOCUS45500</name>
    <name evidence="7" type="ORF">TMI583_LOCUS38441</name>
</gene>
<dbReference type="GO" id="GO:0005506">
    <property type="term" value="F:iron ion binding"/>
    <property type="evidence" value="ECO:0007669"/>
    <property type="project" value="InterPro"/>
</dbReference>
<dbReference type="InterPro" id="IPR042098">
    <property type="entry name" value="TauD-like_sf"/>
</dbReference>
<dbReference type="SUPFAM" id="SSF51197">
    <property type="entry name" value="Clavaminate synthase-like"/>
    <property type="match status" value="1"/>
</dbReference>
<dbReference type="Proteomes" id="UP000663829">
    <property type="component" value="Unassembled WGS sequence"/>
</dbReference>
<evidence type="ECO:0000313" key="6">
    <source>
        <dbReference type="EMBL" id="CAF1623288.1"/>
    </source>
</evidence>
<reference evidence="6" key="1">
    <citation type="submission" date="2021-02" db="EMBL/GenBank/DDBJ databases">
        <authorList>
            <person name="Nowell W R."/>
        </authorList>
    </citation>
    <scope>NUCLEOTIDE SEQUENCE</scope>
</reference>
<dbReference type="Proteomes" id="UP000677228">
    <property type="component" value="Unassembled WGS sequence"/>
</dbReference>
<evidence type="ECO:0000313" key="7">
    <source>
        <dbReference type="EMBL" id="CAF4298744.1"/>
    </source>
</evidence>
<dbReference type="InterPro" id="IPR014503">
    <property type="entry name" value="Clavaminate_syn-like"/>
</dbReference>
<dbReference type="PIRSF" id="PIRSF019543">
    <property type="entry name" value="Clavaminate_syn"/>
    <property type="match status" value="1"/>
</dbReference>
<dbReference type="Proteomes" id="UP000682733">
    <property type="component" value="Unassembled WGS sequence"/>
</dbReference>
<dbReference type="EMBL" id="CAJNOK010035191">
    <property type="protein sequence ID" value="CAF1510840.1"/>
    <property type="molecule type" value="Genomic_DNA"/>
</dbReference>
<dbReference type="EMBL" id="CAJOBA010057263">
    <property type="protein sequence ID" value="CAF4298744.1"/>
    <property type="molecule type" value="Genomic_DNA"/>
</dbReference>
<dbReference type="Pfam" id="PF02668">
    <property type="entry name" value="TauD"/>
    <property type="match status" value="1"/>
</dbReference>
<accession>A0A816CGZ2</accession>
<evidence type="ECO:0000313" key="9">
    <source>
        <dbReference type="Proteomes" id="UP000663829"/>
    </source>
</evidence>
<keyword evidence="2" id="KW-0560">Oxidoreductase</keyword>
<dbReference type="EMBL" id="CAJOBC010108603">
    <property type="protein sequence ID" value="CAF4515133.1"/>
    <property type="molecule type" value="Genomic_DNA"/>
</dbReference>
<evidence type="ECO:0000313" key="8">
    <source>
        <dbReference type="EMBL" id="CAF4515133.1"/>
    </source>
</evidence>
<keyword evidence="1" id="KW-0479">Metal-binding</keyword>
<evidence type="ECO:0000256" key="3">
    <source>
        <dbReference type="ARBA" id="ARBA00023004"/>
    </source>
</evidence>
<evidence type="ECO:0000313" key="5">
    <source>
        <dbReference type="EMBL" id="CAF1510840.1"/>
    </source>
</evidence>
<evidence type="ECO:0000259" key="4">
    <source>
        <dbReference type="Pfam" id="PF02668"/>
    </source>
</evidence>
<dbReference type="Proteomes" id="UP000681722">
    <property type="component" value="Unassembled WGS sequence"/>
</dbReference>
<organism evidence="6 9">
    <name type="scientific">Didymodactylos carnosus</name>
    <dbReference type="NCBI Taxonomy" id="1234261"/>
    <lineage>
        <taxon>Eukaryota</taxon>
        <taxon>Metazoa</taxon>
        <taxon>Spiralia</taxon>
        <taxon>Gnathifera</taxon>
        <taxon>Rotifera</taxon>
        <taxon>Eurotatoria</taxon>
        <taxon>Bdelloidea</taxon>
        <taxon>Philodinida</taxon>
        <taxon>Philodinidae</taxon>
        <taxon>Didymodactylos</taxon>
    </lineage>
</organism>
<dbReference type="GO" id="GO:0016491">
    <property type="term" value="F:oxidoreductase activity"/>
    <property type="evidence" value="ECO:0007669"/>
    <property type="project" value="UniProtKB-KW"/>
</dbReference>
<sequence length="321" mass="36416">MTITDISSVGPIETYKVDAQTPLKSAIENLSQNVQLTQWMAAPATYEYAINEIRQKSHQVLIQYLPDTLLCQLQQFNERSIPQMLIVTGLPFDGLQETELAECFLLGLSSIMNMKPFTYKNEYNGRLLHHVKPDVKHEYSKMGVNSKANLDLHVENAFDPCRPDCMALYCLTGDQAAKTTLYSVTKLLSKMDKSLSDQMESIGKKNEFLFQHPQSFSAGKADVGALIFELPKGETAIRFSTPLSGRSEEAERLKEQLQRFFNTEEGRPDGYCLQRGDLLIWSNHTNLHGRTAYAPNYEPSAQRLLVRMFMAIDHTLPLLRD</sequence>
<dbReference type="OrthoDB" id="10421595at2759"/>
<protein>
    <recommendedName>
        <fullName evidence="4">TauD/TfdA-like domain-containing protein</fullName>
    </recommendedName>
</protein>
<keyword evidence="9" id="KW-1185">Reference proteome</keyword>
<name>A0A816CGZ2_9BILA</name>
<evidence type="ECO:0000256" key="1">
    <source>
        <dbReference type="ARBA" id="ARBA00022723"/>
    </source>
</evidence>